<feature type="transmembrane region" description="Helical" evidence="2">
    <location>
        <begin position="90"/>
        <end position="110"/>
    </location>
</feature>
<evidence type="ECO:0000313" key="4">
    <source>
        <dbReference type="Proteomes" id="UP000179627"/>
    </source>
</evidence>
<keyword evidence="2" id="KW-1133">Transmembrane helix</keyword>
<evidence type="ECO:0000256" key="1">
    <source>
        <dbReference type="SAM" id="MobiDB-lite"/>
    </source>
</evidence>
<organism evidence="3 4">
    <name type="scientific">Parafrankia colletiae</name>
    <dbReference type="NCBI Taxonomy" id="573497"/>
    <lineage>
        <taxon>Bacteria</taxon>
        <taxon>Bacillati</taxon>
        <taxon>Actinomycetota</taxon>
        <taxon>Actinomycetes</taxon>
        <taxon>Frankiales</taxon>
        <taxon>Frankiaceae</taxon>
        <taxon>Parafrankia</taxon>
    </lineage>
</organism>
<dbReference type="RefSeq" id="WP_071089148.1">
    <property type="nucleotide sequence ID" value="NZ_MBLM01000152.1"/>
</dbReference>
<accession>A0A1S1Q6Q9</accession>
<feature type="transmembrane region" description="Helical" evidence="2">
    <location>
        <begin position="12"/>
        <end position="30"/>
    </location>
</feature>
<proteinExistence type="predicted"/>
<comment type="caution">
    <text evidence="3">The sequence shown here is derived from an EMBL/GenBank/DDBJ whole genome shotgun (WGS) entry which is preliminary data.</text>
</comment>
<dbReference type="EMBL" id="MBLM01000152">
    <property type="protein sequence ID" value="OHV30553.1"/>
    <property type="molecule type" value="Genomic_DNA"/>
</dbReference>
<reference evidence="4" key="1">
    <citation type="submission" date="2016-07" db="EMBL/GenBank/DDBJ databases">
        <title>Sequence Frankia sp. strain CcI1.17.</title>
        <authorList>
            <person name="Ghodhbane-Gtari F."/>
            <person name="Swanson E."/>
            <person name="Gueddou A."/>
            <person name="Morris K."/>
            <person name="Hezbri K."/>
            <person name="Ktari A."/>
            <person name="Nouioui I."/>
            <person name="Abebe-Akele F."/>
            <person name="Simpson S."/>
            <person name="Thomas K."/>
            <person name="Gtari M."/>
            <person name="Tisa L.S."/>
            <person name="Hurst S."/>
        </authorList>
    </citation>
    <scope>NUCLEOTIDE SEQUENCE [LARGE SCALE GENOMIC DNA]</scope>
    <source>
        <strain evidence="4">Cc1.17</strain>
    </source>
</reference>
<keyword evidence="2" id="KW-0472">Membrane</keyword>
<keyword evidence="2" id="KW-0812">Transmembrane</keyword>
<evidence type="ECO:0000256" key="2">
    <source>
        <dbReference type="SAM" id="Phobius"/>
    </source>
</evidence>
<feature type="transmembrane region" description="Helical" evidence="2">
    <location>
        <begin position="61"/>
        <end position="84"/>
    </location>
</feature>
<gene>
    <name evidence="3" type="ORF">CC117_06310</name>
</gene>
<name>A0A1S1Q6Q9_9ACTN</name>
<dbReference type="OrthoDB" id="10019075at2"/>
<dbReference type="Proteomes" id="UP000179627">
    <property type="component" value="Unassembled WGS sequence"/>
</dbReference>
<protein>
    <submittedName>
        <fullName evidence="3">Uncharacterized protein</fullName>
    </submittedName>
</protein>
<evidence type="ECO:0000313" key="3">
    <source>
        <dbReference type="EMBL" id="OHV30553.1"/>
    </source>
</evidence>
<dbReference type="AlphaFoldDB" id="A0A1S1Q6Q9"/>
<feature type="transmembrane region" description="Helical" evidence="2">
    <location>
        <begin position="36"/>
        <end position="54"/>
    </location>
</feature>
<sequence>MTGARLDRAVQPGLLLVAVATAAMVATGYVGPARPAAALVTAALLPGAAVLAWLPRRDPMAWLALACAFSLAIETVCALAMVWLRLWHPAVAASGIGLASAAALVTRLWLDARQSGGQTGAGTRAGTGAGAGLGEGSEGPP</sequence>
<feature type="compositionally biased region" description="Gly residues" evidence="1">
    <location>
        <begin position="117"/>
        <end position="141"/>
    </location>
</feature>
<feature type="region of interest" description="Disordered" evidence="1">
    <location>
        <begin position="115"/>
        <end position="141"/>
    </location>
</feature>
<keyword evidence="4" id="KW-1185">Reference proteome</keyword>